<feature type="transmembrane region" description="Helical" evidence="1">
    <location>
        <begin position="6"/>
        <end position="22"/>
    </location>
</feature>
<evidence type="ECO:0000313" key="3">
    <source>
        <dbReference type="Proteomes" id="UP000006327"/>
    </source>
</evidence>
<dbReference type="AlphaFoldDB" id="K6XNW1"/>
<keyword evidence="1" id="KW-1133">Transmembrane helix</keyword>
<name>K6XNW1_9ALTE</name>
<dbReference type="RefSeq" id="WP_007626010.1">
    <property type="nucleotide sequence ID" value="NZ_BAEO01000072.1"/>
</dbReference>
<keyword evidence="1" id="KW-0812">Transmembrane</keyword>
<feature type="transmembrane region" description="Helical" evidence="1">
    <location>
        <begin position="175"/>
        <end position="196"/>
    </location>
</feature>
<feature type="transmembrane region" description="Helical" evidence="1">
    <location>
        <begin position="216"/>
        <end position="234"/>
    </location>
</feature>
<protein>
    <submittedName>
        <fullName evidence="2">Uncharacterized protein</fullName>
    </submittedName>
</protein>
<gene>
    <name evidence="2" type="ORF">GARC_5369</name>
</gene>
<sequence>MWIELIFYLAFVSQILLISCYYPKRILERMDFVFKHCPFETHKKLYPKGYEKTLEGKVTFKVLNRAILVIGVLLLTVFFVGTFNGTMQLNKINLLPMAYGLLQAIPFFIIEISALKQFKLMRNLNSATKRQADLNPRSLFNYVSPVRFYAAVIMFFVCSYIIFSFNDFEVSFDVAVLMGSMLLCNGLFVGLGYTLLHGKKLDPHQSPKDRHIMTTAAFHSYTSVSILVSVFFILNRSVDHYALDDWEALFNSLYWQVLMLVSTGAALKLTNLEKVNYDVYKTTS</sequence>
<comment type="caution">
    <text evidence="2">The sequence shown here is derived from an EMBL/GenBank/DDBJ whole genome shotgun (WGS) entry which is preliminary data.</text>
</comment>
<feature type="transmembrane region" description="Helical" evidence="1">
    <location>
        <begin position="62"/>
        <end position="85"/>
    </location>
</feature>
<feature type="transmembrane region" description="Helical" evidence="1">
    <location>
        <begin position="97"/>
        <end position="118"/>
    </location>
</feature>
<evidence type="ECO:0000313" key="2">
    <source>
        <dbReference type="EMBL" id="GAC22304.1"/>
    </source>
</evidence>
<organism evidence="2 3">
    <name type="scientific">Paraglaciecola arctica BSs20135</name>
    <dbReference type="NCBI Taxonomy" id="493475"/>
    <lineage>
        <taxon>Bacteria</taxon>
        <taxon>Pseudomonadati</taxon>
        <taxon>Pseudomonadota</taxon>
        <taxon>Gammaproteobacteria</taxon>
        <taxon>Alteromonadales</taxon>
        <taxon>Alteromonadaceae</taxon>
        <taxon>Paraglaciecola</taxon>
    </lineage>
</organism>
<dbReference type="OrthoDB" id="6322391at2"/>
<feature type="transmembrane region" description="Helical" evidence="1">
    <location>
        <begin position="254"/>
        <end position="272"/>
    </location>
</feature>
<feature type="transmembrane region" description="Helical" evidence="1">
    <location>
        <begin position="139"/>
        <end position="163"/>
    </location>
</feature>
<dbReference type="Proteomes" id="UP000006327">
    <property type="component" value="Unassembled WGS sequence"/>
</dbReference>
<evidence type="ECO:0000256" key="1">
    <source>
        <dbReference type="SAM" id="Phobius"/>
    </source>
</evidence>
<dbReference type="EMBL" id="BAEO01000072">
    <property type="protein sequence ID" value="GAC22304.1"/>
    <property type="molecule type" value="Genomic_DNA"/>
</dbReference>
<keyword evidence="1" id="KW-0472">Membrane</keyword>
<accession>K6XNW1</accession>
<keyword evidence="3" id="KW-1185">Reference proteome</keyword>
<reference evidence="2 3" key="1">
    <citation type="journal article" date="2017" name="Antonie Van Leeuwenhoek">
        <title>Rhizobium rhizosphaerae sp. nov., a novel species isolated from rice rhizosphere.</title>
        <authorList>
            <person name="Zhao J.J."/>
            <person name="Zhang J."/>
            <person name="Zhang R.J."/>
            <person name="Zhang C.W."/>
            <person name="Yin H.Q."/>
            <person name="Zhang X.X."/>
        </authorList>
    </citation>
    <scope>NUCLEOTIDE SEQUENCE [LARGE SCALE GENOMIC DNA]</scope>
    <source>
        <strain evidence="2 3">BSs20135</strain>
    </source>
</reference>
<proteinExistence type="predicted"/>